<dbReference type="Pfam" id="PF13952">
    <property type="entry name" value="DUF4216"/>
    <property type="match status" value="1"/>
</dbReference>
<comment type="caution">
    <text evidence="2">The sequence shown here is derived from an EMBL/GenBank/DDBJ whole genome shotgun (WGS) entry which is preliminary data.</text>
</comment>
<dbReference type="EMBL" id="QGNW01000742">
    <property type="protein sequence ID" value="RVW63381.1"/>
    <property type="molecule type" value="Genomic_DNA"/>
</dbReference>
<dbReference type="InterPro" id="IPR025452">
    <property type="entry name" value="DUF4218"/>
</dbReference>
<gene>
    <name evidence="2" type="ORF">CK203_060588</name>
</gene>
<dbReference type="InterPro" id="IPR038765">
    <property type="entry name" value="Papain-like_cys_pep_sf"/>
</dbReference>
<dbReference type="AlphaFoldDB" id="A0A438FTX7"/>
<dbReference type="InterPro" id="IPR043128">
    <property type="entry name" value="Rev_trsase/Diguanyl_cyclase"/>
</dbReference>
<dbReference type="Pfam" id="PF13960">
    <property type="entry name" value="DUF4218"/>
    <property type="match status" value="1"/>
</dbReference>
<dbReference type="PROSITE" id="PS50994">
    <property type="entry name" value="INTEGRASE"/>
    <property type="match status" value="1"/>
</dbReference>
<dbReference type="InterPro" id="IPR025312">
    <property type="entry name" value="DUF4216"/>
</dbReference>
<feature type="domain" description="Integrase catalytic" evidence="1">
    <location>
        <begin position="988"/>
        <end position="1168"/>
    </location>
</feature>
<dbReference type="PANTHER" id="PTHR48258:SF9">
    <property type="entry name" value="OS01G0348150 PROTEIN"/>
    <property type="match status" value="1"/>
</dbReference>
<dbReference type="SUPFAM" id="SSF56672">
    <property type="entry name" value="DNA/RNA polymerases"/>
    <property type="match status" value="1"/>
</dbReference>
<dbReference type="InterPro" id="IPR036397">
    <property type="entry name" value="RNaseH_sf"/>
</dbReference>
<dbReference type="Proteomes" id="UP000288805">
    <property type="component" value="Unassembled WGS sequence"/>
</dbReference>
<dbReference type="InterPro" id="IPR012337">
    <property type="entry name" value="RNaseH-like_sf"/>
</dbReference>
<proteinExistence type="predicted"/>
<dbReference type="GO" id="GO:0015074">
    <property type="term" value="P:DNA integration"/>
    <property type="evidence" value="ECO:0007669"/>
    <property type="project" value="InterPro"/>
</dbReference>
<dbReference type="Gene3D" id="3.40.395.10">
    <property type="entry name" value="Adenoviral Proteinase, Chain A"/>
    <property type="match status" value="1"/>
</dbReference>
<evidence type="ECO:0000313" key="3">
    <source>
        <dbReference type="Proteomes" id="UP000288805"/>
    </source>
</evidence>
<sequence length="1172" mass="134046">MVHLTMYLVKEVRLCGPVYLRWMYPFERFMKVLKDYVRNHNRPEGCIVECYIAEEGIEFCTEYLSNIEAIGFPSTSNIDQKVGASIFGGHTMKVEVTIGNEEPVSETLKWIAHGPSHYVFKIPIFKCDWVDNKNGIRVDDLGFTLVDFSKMAHKSDHFILAFQAMQVFYVQDELDPRWSVVLSTPQQDFLERDEGDDLMDNSIEHHPVISSLPQVESFDVMDDSDAICMDLEQEEKPPTKRRCRGITRKSMIIKNRSKGVKLVIKYNLDGLYVGQASVHLTSFLSVLARTMVQIRYNSWRDVPIQVKNNLWDTIEASFTLESKSRRNCMLTMGKCFQSFKNMLTVKYVIPFKDQPEDFREVQKERRKKHIYNHHLSRKGYAGLEDEMMATTGYTEIIDRSILWNKAMEKKDDTYDEVVIPMVEKIVKALGTPEYSGRVRAKGKHYTPHQYFHSMANSVMREFVKESQERQSKFEANILAQLSQMMPSTPQFDVSNSNVKQNQIVLPQAVKKPKCQVDDHVPIVQKANKVRKYQLAIGTKENVVAAGTIILECGVNFLVVVDASYEPNAPLPVPIPNQITTIGEALGYQVLWPAQMVNLTTHPSSYHWVLVALETRTMIAYYLDSLEDQPSDNLKEIVNIALRIHPPQKHKSSKKEPTWVVVGVSNSYKLGGVECGYYVMRYMRDIIADQGCLTSKNVLVGSKGNMKISNFGHGVIPQHWYNRILMALEDMKKTTFIIEWEDVEVYVDDMIVKSRGKANHLVALERFFERIRKFKLRLNLNKCTFGVTSRKLLGHMVSERGIEIDPNKIKAILDMTVPRTKKEIRNQPTVWNDDCQLAFEKIKEYFLSPPVLVPPMSGRPLLLHFSVSDMALGYIPALTSILMRWLVLLIEFDIQYVSQKFIKGSIVIGHLASLPISEDRPVDDNFLDEEFVAMTSLSGWSIHLAFSDRHFATNNIVEYEACTLGLETALELGIRQIEIFVVHPLLIELRSTPAYCCLIGETKGIDIVGKISPKSSSGYEFILVVIDYFTEWVEAASYVRLTFARVASFIRSHIICRYGVPHESISDRGVHFRAKVDTLLQKATPYSLVYGMEVVLPVETEIDERRLRAANHVQAYQRKIAHAFKKLVKPRQLQKGDLVLKILRSLVGDPKGKFKPSWSGPYVIRELTLKGAA</sequence>
<dbReference type="InterPro" id="IPR043502">
    <property type="entry name" value="DNA/RNA_pol_sf"/>
</dbReference>
<dbReference type="SUPFAM" id="SSF54001">
    <property type="entry name" value="Cysteine proteinases"/>
    <property type="match status" value="1"/>
</dbReference>
<dbReference type="Gene3D" id="3.30.70.270">
    <property type="match status" value="1"/>
</dbReference>
<dbReference type="PANTHER" id="PTHR48258">
    <property type="entry name" value="DUF4218 DOMAIN-CONTAINING PROTEIN-RELATED"/>
    <property type="match status" value="1"/>
</dbReference>
<dbReference type="SUPFAM" id="SSF53098">
    <property type="entry name" value="Ribonuclease H-like"/>
    <property type="match status" value="1"/>
</dbReference>
<accession>A0A438FTX7</accession>
<dbReference type="InterPro" id="IPR001584">
    <property type="entry name" value="Integrase_cat-core"/>
</dbReference>
<dbReference type="Pfam" id="PF00078">
    <property type="entry name" value="RVT_1"/>
    <property type="match status" value="1"/>
</dbReference>
<dbReference type="Gene3D" id="3.30.420.10">
    <property type="entry name" value="Ribonuclease H-like superfamily/Ribonuclease H"/>
    <property type="match status" value="1"/>
</dbReference>
<evidence type="ECO:0000259" key="1">
    <source>
        <dbReference type="PROSITE" id="PS50994"/>
    </source>
</evidence>
<dbReference type="GO" id="GO:0003676">
    <property type="term" value="F:nucleic acid binding"/>
    <property type="evidence" value="ECO:0007669"/>
    <property type="project" value="InterPro"/>
</dbReference>
<evidence type="ECO:0000313" key="2">
    <source>
        <dbReference type="EMBL" id="RVW63381.1"/>
    </source>
</evidence>
<name>A0A438FTX7_VITVI</name>
<protein>
    <recommendedName>
        <fullName evidence="1">Integrase catalytic domain-containing protein</fullName>
    </recommendedName>
</protein>
<organism evidence="2 3">
    <name type="scientific">Vitis vinifera</name>
    <name type="common">Grape</name>
    <dbReference type="NCBI Taxonomy" id="29760"/>
    <lineage>
        <taxon>Eukaryota</taxon>
        <taxon>Viridiplantae</taxon>
        <taxon>Streptophyta</taxon>
        <taxon>Embryophyta</taxon>
        <taxon>Tracheophyta</taxon>
        <taxon>Spermatophyta</taxon>
        <taxon>Magnoliopsida</taxon>
        <taxon>eudicotyledons</taxon>
        <taxon>Gunneridae</taxon>
        <taxon>Pentapetalae</taxon>
        <taxon>rosids</taxon>
        <taxon>Vitales</taxon>
        <taxon>Vitaceae</taxon>
        <taxon>Viteae</taxon>
        <taxon>Vitis</taxon>
    </lineage>
</organism>
<dbReference type="InterPro" id="IPR000477">
    <property type="entry name" value="RT_dom"/>
</dbReference>
<reference evidence="2 3" key="1">
    <citation type="journal article" date="2018" name="PLoS Genet.">
        <title>Population sequencing reveals clonal diversity and ancestral inbreeding in the grapevine cultivar Chardonnay.</title>
        <authorList>
            <person name="Roach M.J."/>
            <person name="Johnson D.L."/>
            <person name="Bohlmann J."/>
            <person name="van Vuuren H.J."/>
            <person name="Jones S.J."/>
            <person name="Pretorius I.S."/>
            <person name="Schmidt S.A."/>
            <person name="Borneman A.R."/>
        </authorList>
    </citation>
    <scope>NUCLEOTIDE SEQUENCE [LARGE SCALE GENOMIC DNA]</scope>
    <source>
        <strain evidence="3">cv. Chardonnay</strain>
        <tissue evidence="2">Leaf</tissue>
    </source>
</reference>